<dbReference type="EMBL" id="PKGU01000001">
    <property type="protein sequence ID" value="PKZ16072.1"/>
    <property type="molecule type" value="Genomic_DNA"/>
</dbReference>
<sequence>MSDVYSGAELLSLQDVVNYDAINSQGRGGARHLSAVLPALSAALGTPVSTAIHNDAERLRVDLGVPHASSVIVVLIDGLGFWNLMERKGHAPYLRSLVNQSHNQQPISSSFPTTTVAALSVFGTGTCPGLTGMTGYSQINPDNGQLSQMIQFSNGANPELIQREPTIFEQLSAQDVRVTTSGFPKFANSALTRAALRGSNYISGANPSQRISTAARSSFEPGLTYVYIRDADKMGHQYGWDNERWIGTFERVDAQLKSLAKKAAPGTLIAITADHGMIASDSSTRIDIAERPELQEGVVLVGGEPRAVSLYVEEGMNPNDVAQRWRHVLEDKARVYTKDEAIAAGLYGPVRDRVLPYIGDVIAMASSNVTIVDSRTQSDVATHLPAVHGSLTRAELDIPFLLDVV</sequence>
<dbReference type="InterPro" id="IPR017850">
    <property type="entry name" value="Alkaline_phosphatase_core_sf"/>
</dbReference>
<proteinExistence type="predicted"/>
<reference evidence="1 2" key="1">
    <citation type="submission" date="2017-12" db="EMBL/GenBank/DDBJ databases">
        <title>Phylogenetic diversity of female urinary microbiome.</title>
        <authorList>
            <person name="Thomas-White K."/>
            <person name="Wolfe A.J."/>
        </authorList>
    </citation>
    <scope>NUCLEOTIDE SEQUENCE [LARGE SCALE GENOMIC DNA]</scope>
    <source>
        <strain evidence="1 2">UMB0064</strain>
    </source>
</reference>
<name>A0A2I1M7G7_9BIFI</name>
<protein>
    <submittedName>
        <fullName evidence="1">Nucleotide pyrophosphatase</fullName>
    </submittedName>
</protein>
<comment type="caution">
    <text evidence="1">The sequence shown here is derived from an EMBL/GenBank/DDBJ whole genome shotgun (WGS) entry which is preliminary data.</text>
</comment>
<gene>
    <name evidence="1" type="ORF">CYJ32_01140</name>
</gene>
<dbReference type="AlphaFoldDB" id="A0A2I1M7G7"/>
<dbReference type="PANTHER" id="PTHR10151">
    <property type="entry name" value="ECTONUCLEOTIDE PYROPHOSPHATASE/PHOSPHODIESTERASE"/>
    <property type="match status" value="1"/>
</dbReference>
<dbReference type="Proteomes" id="UP000242263">
    <property type="component" value="Unassembled WGS sequence"/>
</dbReference>
<dbReference type="InterPro" id="IPR002591">
    <property type="entry name" value="Phosphodiest/P_Trfase"/>
</dbReference>
<accession>A0A2I1M7G7</accession>
<dbReference type="SUPFAM" id="SSF53649">
    <property type="entry name" value="Alkaline phosphatase-like"/>
    <property type="match status" value="1"/>
</dbReference>
<dbReference type="RefSeq" id="WP_101541163.1">
    <property type="nucleotide sequence ID" value="NZ_CBDEIH010000021.1"/>
</dbReference>
<evidence type="ECO:0000313" key="1">
    <source>
        <dbReference type="EMBL" id="PKZ16072.1"/>
    </source>
</evidence>
<dbReference type="GO" id="GO:0016787">
    <property type="term" value="F:hydrolase activity"/>
    <property type="evidence" value="ECO:0007669"/>
    <property type="project" value="UniProtKB-ARBA"/>
</dbReference>
<dbReference type="Gene3D" id="3.40.720.10">
    <property type="entry name" value="Alkaline Phosphatase, subunit A"/>
    <property type="match status" value="1"/>
</dbReference>
<organism evidence="1 2">
    <name type="scientific">Alloscardovia omnicolens</name>
    <dbReference type="NCBI Taxonomy" id="419015"/>
    <lineage>
        <taxon>Bacteria</taxon>
        <taxon>Bacillati</taxon>
        <taxon>Actinomycetota</taxon>
        <taxon>Actinomycetes</taxon>
        <taxon>Bifidobacteriales</taxon>
        <taxon>Bifidobacteriaceae</taxon>
        <taxon>Alloscardovia</taxon>
    </lineage>
</organism>
<evidence type="ECO:0000313" key="2">
    <source>
        <dbReference type="Proteomes" id="UP000242263"/>
    </source>
</evidence>
<dbReference type="Pfam" id="PF01663">
    <property type="entry name" value="Phosphodiest"/>
    <property type="match status" value="1"/>
</dbReference>
<dbReference type="PANTHER" id="PTHR10151:SF120">
    <property type="entry name" value="BIS(5'-ADENOSYL)-TRIPHOSPHATASE"/>
    <property type="match status" value="1"/>
</dbReference>